<name>A0A7V1PV92_CALAY</name>
<dbReference type="Gene3D" id="3.30.460.10">
    <property type="entry name" value="Beta Polymerase, domain 2"/>
    <property type="match status" value="1"/>
</dbReference>
<dbReference type="AlphaFoldDB" id="A0A7V1PV92"/>
<reference evidence="1" key="1">
    <citation type="journal article" date="2020" name="mSystems">
        <title>Genome- and Community-Level Interaction Insights into Carbon Utilization and Element Cycling Functions of Hydrothermarchaeota in Hydrothermal Sediment.</title>
        <authorList>
            <person name="Zhou Z."/>
            <person name="Liu Y."/>
            <person name="Xu W."/>
            <person name="Pan J."/>
            <person name="Luo Z.H."/>
            <person name="Li M."/>
        </authorList>
    </citation>
    <scope>NUCLEOTIDE SEQUENCE [LARGE SCALE GENOMIC DNA]</scope>
    <source>
        <strain evidence="1">HyVt-456</strain>
    </source>
</reference>
<comment type="caution">
    <text evidence="1">The sequence shown here is derived from an EMBL/GenBank/DDBJ whole genome shotgun (WGS) entry which is preliminary data.</text>
</comment>
<accession>A0A7V1PV92</accession>
<dbReference type="Proteomes" id="UP000886005">
    <property type="component" value="Unassembled WGS sequence"/>
</dbReference>
<sequence>MLSSLITSQTRIKLLLKFFLNPDTRGYLRQLSAEFGESTNGIRLELNKLAEARLLSVSSEGRNKVYNANVSHPLFTEIRNIVLKSTGIDKVVNNIINKVGDLELAFIRGDYARGKDSGLIDLTLVGKNLNSREIERVRAKTEKLIERKINILQLEPEEYKKLENTFAKEPLFILYKRDNSQ</sequence>
<dbReference type="EMBL" id="DRLD01000314">
    <property type="protein sequence ID" value="HED11280.1"/>
    <property type="molecule type" value="Genomic_DNA"/>
</dbReference>
<gene>
    <name evidence="1" type="ORF">ENJ10_11380</name>
</gene>
<evidence type="ECO:0000313" key="1">
    <source>
        <dbReference type="EMBL" id="HED11280.1"/>
    </source>
</evidence>
<proteinExistence type="predicted"/>
<dbReference type="InterPro" id="IPR043519">
    <property type="entry name" value="NT_sf"/>
</dbReference>
<organism evidence="1">
    <name type="scientific">Caldithrix abyssi</name>
    <dbReference type="NCBI Taxonomy" id="187145"/>
    <lineage>
        <taxon>Bacteria</taxon>
        <taxon>Pseudomonadati</taxon>
        <taxon>Calditrichota</taxon>
        <taxon>Calditrichia</taxon>
        <taxon>Calditrichales</taxon>
        <taxon>Calditrichaceae</taxon>
        <taxon>Caldithrix</taxon>
    </lineage>
</organism>
<protein>
    <submittedName>
        <fullName evidence="1">ArsR family transcriptional regulator</fullName>
    </submittedName>
</protein>